<accession>A0A976BER2</accession>
<proteinExistence type="inferred from homology"/>
<feature type="transmembrane region" description="Helical" evidence="8">
    <location>
        <begin position="198"/>
        <end position="221"/>
    </location>
</feature>
<keyword evidence="3" id="KW-0808">Transferase</keyword>
<sequence length="422" mass="44655">MSGVTKKAAACVSAIVSPHGLPHNSAHSWLTPERVYLYAAAVLIIESVLTAAWWYGHWILKAPQVPLLGWDLAVYWSASGLAQGHGAAAAYDWPLLQAAEAPLLPGTFGPFAYPPTFLLMVYPLASVSFGLALLLSSIIGLVLYLWAMRAAVHGQYARWWMPALAFPGIWAALLAGQNTLITASACAAALLLMHRHAFAAGACVALLCIKPQLGVLFPLLFACERRWAVMTSAAACSAVFFAFSGMAFGIDIFPAFARSMTMFGRTVAEHGGPLLRGAPTIFAVLRTAGAEAGLSYAGHALGAAIAAGTCTWLWLTHTRPALGASALVVGTLLVQPYLMYYDLAWLAIPIALLCSDFARHGSTLTERLLLCLVWIVPAHALLVVIALPSPQVAPVVLFALLGMIARRHHVARPTSGTATAGA</sequence>
<evidence type="ECO:0000313" key="11">
    <source>
        <dbReference type="Proteomes" id="UP000256862"/>
    </source>
</evidence>
<dbReference type="GO" id="GO:0016758">
    <property type="term" value="F:hexosyltransferase activity"/>
    <property type="evidence" value="ECO:0007669"/>
    <property type="project" value="InterPro"/>
</dbReference>
<dbReference type="GeneID" id="303490983"/>
<keyword evidence="4 8" id="KW-0812">Transmembrane</keyword>
<keyword evidence="6 8" id="KW-0472">Membrane</keyword>
<dbReference type="GO" id="GO:0005886">
    <property type="term" value="C:plasma membrane"/>
    <property type="evidence" value="ECO:0007669"/>
    <property type="project" value="UniProtKB-SubCell"/>
</dbReference>
<evidence type="ECO:0000256" key="2">
    <source>
        <dbReference type="ARBA" id="ARBA00022475"/>
    </source>
</evidence>
<feature type="transmembrane region" description="Helical" evidence="8">
    <location>
        <begin position="159"/>
        <end position="192"/>
    </location>
</feature>
<feature type="transmembrane region" description="Helical" evidence="8">
    <location>
        <begin position="35"/>
        <end position="56"/>
    </location>
</feature>
<evidence type="ECO:0000313" key="12">
    <source>
        <dbReference type="Proteomes" id="UP000623307"/>
    </source>
</evidence>
<dbReference type="EMBL" id="OGUS01000128">
    <property type="protein sequence ID" value="SPC16823.1"/>
    <property type="molecule type" value="Genomic_DNA"/>
</dbReference>
<comment type="similarity">
    <text evidence="7">Belongs to the glycosyltransferase 87 family.</text>
</comment>
<organism evidence="10 11">
    <name type="scientific">Cupriavidus oxalaticus</name>
    <dbReference type="NCBI Taxonomy" id="96344"/>
    <lineage>
        <taxon>Bacteria</taxon>
        <taxon>Pseudomonadati</taxon>
        <taxon>Pseudomonadota</taxon>
        <taxon>Betaproteobacteria</taxon>
        <taxon>Burkholderiales</taxon>
        <taxon>Burkholderiaceae</taxon>
        <taxon>Cupriavidus</taxon>
    </lineage>
</organism>
<reference evidence="10 11" key="1">
    <citation type="submission" date="2018-01" db="EMBL/GenBank/DDBJ databases">
        <authorList>
            <person name="Clerissi C."/>
        </authorList>
    </citation>
    <scope>NUCLEOTIDE SEQUENCE [LARGE SCALE GENOMIC DNA]</scope>
    <source>
        <strain evidence="10">Cupriavidus oxalaticus LMG 2235</strain>
    </source>
</reference>
<evidence type="ECO:0000256" key="7">
    <source>
        <dbReference type="ARBA" id="ARBA00024033"/>
    </source>
</evidence>
<evidence type="ECO:0000256" key="5">
    <source>
        <dbReference type="ARBA" id="ARBA00022989"/>
    </source>
</evidence>
<dbReference type="Proteomes" id="UP000623307">
    <property type="component" value="Chromosome 2"/>
</dbReference>
<feature type="transmembrane region" description="Helical" evidence="8">
    <location>
        <begin position="327"/>
        <end position="352"/>
    </location>
</feature>
<protein>
    <submittedName>
        <fullName evidence="9">DUF2029 domain-containing protein</fullName>
    </submittedName>
</protein>
<evidence type="ECO:0000313" key="10">
    <source>
        <dbReference type="EMBL" id="SPC16823.1"/>
    </source>
</evidence>
<evidence type="ECO:0000256" key="1">
    <source>
        <dbReference type="ARBA" id="ARBA00004651"/>
    </source>
</evidence>
<dbReference type="OrthoDB" id="9060950at2"/>
<evidence type="ECO:0000256" key="6">
    <source>
        <dbReference type="ARBA" id="ARBA00023136"/>
    </source>
</evidence>
<dbReference type="InterPro" id="IPR018584">
    <property type="entry name" value="GT87"/>
</dbReference>
<dbReference type="Pfam" id="PF09594">
    <property type="entry name" value="GT87"/>
    <property type="match status" value="1"/>
</dbReference>
<name>A0A976BER2_9BURK</name>
<evidence type="ECO:0000256" key="8">
    <source>
        <dbReference type="SAM" id="Phobius"/>
    </source>
</evidence>
<evidence type="ECO:0000313" key="9">
    <source>
        <dbReference type="EMBL" id="QRQ94918.1"/>
    </source>
</evidence>
<gene>
    <name evidence="10" type="ORF">CO2235_60040</name>
    <name evidence="9" type="ORF">JTE92_15670</name>
</gene>
<keyword evidence="2" id="KW-1003">Cell membrane</keyword>
<feature type="transmembrane region" description="Helical" evidence="8">
    <location>
        <begin position="233"/>
        <end position="257"/>
    </location>
</feature>
<evidence type="ECO:0000256" key="3">
    <source>
        <dbReference type="ARBA" id="ARBA00022679"/>
    </source>
</evidence>
<feature type="transmembrane region" description="Helical" evidence="8">
    <location>
        <begin position="120"/>
        <end position="147"/>
    </location>
</feature>
<comment type="subcellular location">
    <subcellularLocation>
        <location evidence="1">Cell membrane</location>
        <topology evidence="1">Multi-pass membrane protein</topology>
    </subcellularLocation>
</comment>
<reference evidence="9 12" key="2">
    <citation type="submission" date="2021-02" db="EMBL/GenBank/DDBJ databases">
        <title>Complete Genome Sequence of Cupriavidus oxalaticus Strain Ox1, a Soil Oxalate-Degrading Species.</title>
        <authorList>
            <person name="Palmieri F."/>
            <person name="Udriet P."/>
            <person name="Deuasquier M."/>
            <person name="Beaudoing E."/>
            <person name="Johnson S.L."/>
            <person name="Davenport K.W."/>
            <person name="Chain P.S."/>
            <person name="Bindschedler S."/>
            <person name="Junier P."/>
        </authorList>
    </citation>
    <scope>NUCLEOTIDE SEQUENCE [LARGE SCALE GENOMIC DNA]</scope>
    <source>
        <strain evidence="9 12">Ox1</strain>
    </source>
</reference>
<dbReference type="EMBL" id="CP069812">
    <property type="protein sequence ID" value="QRQ94918.1"/>
    <property type="molecule type" value="Genomic_DNA"/>
</dbReference>
<feature type="transmembrane region" description="Helical" evidence="8">
    <location>
        <begin position="296"/>
        <end position="315"/>
    </location>
</feature>
<keyword evidence="5 8" id="KW-1133">Transmembrane helix</keyword>
<keyword evidence="12" id="KW-1185">Reference proteome</keyword>
<dbReference type="RefSeq" id="WP_084254431.1">
    <property type="nucleotide sequence ID" value="NZ_CP069810.1"/>
</dbReference>
<feature type="transmembrane region" description="Helical" evidence="8">
    <location>
        <begin position="372"/>
        <end position="405"/>
    </location>
</feature>
<evidence type="ECO:0000256" key="4">
    <source>
        <dbReference type="ARBA" id="ARBA00022692"/>
    </source>
</evidence>
<dbReference type="Proteomes" id="UP000256862">
    <property type="component" value="Chromosome CO2235"/>
</dbReference>
<dbReference type="AlphaFoldDB" id="A0A976BER2"/>